<sequence>MAWYSYPLGAALTPEHVAQGARPRELLGALPPEAPHVFAASRRGLLLHRLRQLLAAAGADVDGLYLLQDQAVLAGAELTQQRARIEALLDAVGRNPRLAIEATREAHTPAATVQCEGFEPLACEVVYAPDCRIEEGWVYYCTEDQVRAMLAAAICGPDPRPPADDEGESLQYLFGFLQSQAALLRTAEEAGLCVIYAEMNPAD</sequence>
<accession>A0ABT1QPI6</accession>
<dbReference type="RefSeq" id="WP_255912647.1">
    <property type="nucleotide sequence ID" value="NZ_JANFQO010000004.1"/>
</dbReference>
<proteinExistence type="predicted"/>
<dbReference type="Proteomes" id="UP001165498">
    <property type="component" value="Unassembled WGS sequence"/>
</dbReference>
<reference evidence="1" key="1">
    <citation type="submission" date="2022-07" db="EMBL/GenBank/DDBJ databases">
        <title>Tahibacter sp., a new gammaproteobacterium isolated from the silt sample collected at pig farm.</title>
        <authorList>
            <person name="Chen H."/>
        </authorList>
    </citation>
    <scope>NUCLEOTIDE SEQUENCE</scope>
    <source>
        <strain evidence="1">P2K</strain>
    </source>
</reference>
<protein>
    <submittedName>
        <fullName evidence="1">Uncharacterized protein</fullName>
    </submittedName>
</protein>
<gene>
    <name evidence="1" type="ORF">NM961_05710</name>
</gene>
<evidence type="ECO:0000313" key="2">
    <source>
        <dbReference type="Proteomes" id="UP001165498"/>
    </source>
</evidence>
<keyword evidence="2" id="KW-1185">Reference proteome</keyword>
<comment type="caution">
    <text evidence="1">The sequence shown here is derived from an EMBL/GenBank/DDBJ whole genome shotgun (WGS) entry which is preliminary data.</text>
</comment>
<evidence type="ECO:0000313" key="1">
    <source>
        <dbReference type="EMBL" id="MCQ4164203.1"/>
    </source>
</evidence>
<name>A0ABT1QPI6_9GAMM</name>
<dbReference type="EMBL" id="JANFQO010000004">
    <property type="protein sequence ID" value="MCQ4164203.1"/>
    <property type="molecule type" value="Genomic_DNA"/>
</dbReference>
<organism evidence="1 2">
    <name type="scientific">Tahibacter harae</name>
    <dbReference type="NCBI Taxonomy" id="2963937"/>
    <lineage>
        <taxon>Bacteria</taxon>
        <taxon>Pseudomonadati</taxon>
        <taxon>Pseudomonadota</taxon>
        <taxon>Gammaproteobacteria</taxon>
        <taxon>Lysobacterales</taxon>
        <taxon>Rhodanobacteraceae</taxon>
        <taxon>Tahibacter</taxon>
    </lineage>
</organism>